<protein>
    <submittedName>
        <fullName evidence="7">Sperm-associated acrosin inhibitor-like</fullName>
    </submittedName>
</protein>
<dbReference type="PROSITE" id="PS00282">
    <property type="entry name" value="KAZAL_1"/>
    <property type="match status" value="1"/>
</dbReference>
<dbReference type="PROSITE" id="PS51465">
    <property type="entry name" value="KAZAL_2"/>
    <property type="match status" value="1"/>
</dbReference>
<dbReference type="Proteomes" id="UP000694863">
    <property type="component" value="Unplaced"/>
</dbReference>
<evidence type="ECO:0000256" key="4">
    <source>
        <dbReference type="SAM" id="SignalP"/>
    </source>
</evidence>
<keyword evidence="3" id="KW-1015">Disulfide bond</keyword>
<dbReference type="Gene3D" id="3.30.60.30">
    <property type="match status" value="1"/>
</dbReference>
<evidence type="ECO:0000313" key="6">
    <source>
        <dbReference type="Proteomes" id="UP000694863"/>
    </source>
</evidence>
<keyword evidence="2" id="KW-0722">Serine protease inhibitor</keyword>
<evidence type="ECO:0000259" key="5">
    <source>
        <dbReference type="PROSITE" id="PS51465"/>
    </source>
</evidence>
<evidence type="ECO:0000256" key="1">
    <source>
        <dbReference type="ARBA" id="ARBA00022690"/>
    </source>
</evidence>
<dbReference type="InterPro" id="IPR036058">
    <property type="entry name" value="Kazal_dom_sf"/>
</dbReference>
<dbReference type="PANTHER" id="PTHR21312">
    <property type="entry name" value="SERINE PROTEASE INHIBITOR"/>
    <property type="match status" value="1"/>
</dbReference>
<dbReference type="SUPFAM" id="SSF100895">
    <property type="entry name" value="Kazal-type serine protease inhibitors"/>
    <property type="match status" value="1"/>
</dbReference>
<dbReference type="Pfam" id="PF00050">
    <property type="entry name" value="Kazal_1"/>
    <property type="match status" value="1"/>
</dbReference>
<dbReference type="GeneID" id="101645033"/>
<feature type="chain" id="PRO_5045742835" evidence="4">
    <location>
        <begin position="18"/>
        <end position="73"/>
    </location>
</feature>
<name>A0ABM0ICR4_ECHTE</name>
<dbReference type="RefSeq" id="XP_004697129.1">
    <property type="nucleotide sequence ID" value="XM_004697072.1"/>
</dbReference>
<sequence>MFFCSSWLRLICIIVLALPFDSDSAYKPRDLPQEPYCDIYKDHLHHCTRELNPICATDGRTYSNKCVFCSNKM</sequence>
<reference evidence="7" key="1">
    <citation type="submission" date="2025-08" db="UniProtKB">
        <authorList>
            <consortium name="RefSeq"/>
        </authorList>
    </citation>
    <scope>IDENTIFICATION</scope>
</reference>
<proteinExistence type="predicted"/>
<keyword evidence="4" id="KW-0732">Signal</keyword>
<keyword evidence="6" id="KW-1185">Reference proteome</keyword>
<evidence type="ECO:0000313" key="7">
    <source>
        <dbReference type="RefSeq" id="XP_004697129.1"/>
    </source>
</evidence>
<dbReference type="InterPro" id="IPR001239">
    <property type="entry name" value="Prot_inh_Kazal-m"/>
</dbReference>
<feature type="domain" description="Kazal-like" evidence="5">
    <location>
        <begin position="31"/>
        <end position="73"/>
    </location>
</feature>
<dbReference type="SMART" id="SM00280">
    <property type="entry name" value="KAZAL"/>
    <property type="match status" value="1"/>
</dbReference>
<dbReference type="InterPro" id="IPR002350">
    <property type="entry name" value="Kazal_dom"/>
</dbReference>
<keyword evidence="1" id="KW-0646">Protease inhibitor</keyword>
<gene>
    <name evidence="7" type="primary">LOC101645033</name>
</gene>
<dbReference type="PRINTS" id="PR00290">
    <property type="entry name" value="KAZALINHBTR"/>
</dbReference>
<accession>A0ABM0ICR4</accession>
<feature type="signal peptide" evidence="4">
    <location>
        <begin position="1"/>
        <end position="17"/>
    </location>
</feature>
<evidence type="ECO:0000256" key="3">
    <source>
        <dbReference type="ARBA" id="ARBA00023157"/>
    </source>
</evidence>
<organism evidence="6 7">
    <name type="scientific">Echinops telfairi</name>
    <name type="common">Lesser hedgehog tenrec</name>
    <dbReference type="NCBI Taxonomy" id="9371"/>
    <lineage>
        <taxon>Eukaryota</taxon>
        <taxon>Metazoa</taxon>
        <taxon>Chordata</taxon>
        <taxon>Craniata</taxon>
        <taxon>Vertebrata</taxon>
        <taxon>Euteleostomi</taxon>
        <taxon>Mammalia</taxon>
        <taxon>Eutheria</taxon>
        <taxon>Afrotheria</taxon>
        <taxon>Tenrecidae</taxon>
        <taxon>Tenrecinae</taxon>
        <taxon>Echinops</taxon>
    </lineage>
</organism>
<evidence type="ECO:0000256" key="2">
    <source>
        <dbReference type="ARBA" id="ARBA00022900"/>
    </source>
</evidence>
<dbReference type="PANTHER" id="PTHR21312:SF30">
    <property type="entry name" value="SERINE PROTEASE INHIBITOR KAZAL-TYPE 11-RELATED"/>
    <property type="match status" value="1"/>
</dbReference>